<protein>
    <submittedName>
        <fullName evidence="1">Uncharacterized protein</fullName>
    </submittedName>
</protein>
<gene>
    <name evidence="1" type="ORF">PR048_018745</name>
</gene>
<dbReference type="Proteomes" id="UP001159363">
    <property type="component" value="Chromosome 5"/>
</dbReference>
<proteinExistence type="predicted"/>
<dbReference type="EMBL" id="JARBHB010000006">
    <property type="protein sequence ID" value="KAJ8882257.1"/>
    <property type="molecule type" value="Genomic_DNA"/>
</dbReference>
<evidence type="ECO:0000313" key="2">
    <source>
        <dbReference type="Proteomes" id="UP001159363"/>
    </source>
</evidence>
<comment type="caution">
    <text evidence="1">The sequence shown here is derived from an EMBL/GenBank/DDBJ whole genome shotgun (WGS) entry which is preliminary data.</text>
</comment>
<evidence type="ECO:0000313" key="1">
    <source>
        <dbReference type="EMBL" id="KAJ8882257.1"/>
    </source>
</evidence>
<name>A0ABQ9HD43_9NEOP</name>
<organism evidence="1 2">
    <name type="scientific">Dryococelus australis</name>
    <dbReference type="NCBI Taxonomy" id="614101"/>
    <lineage>
        <taxon>Eukaryota</taxon>
        <taxon>Metazoa</taxon>
        <taxon>Ecdysozoa</taxon>
        <taxon>Arthropoda</taxon>
        <taxon>Hexapoda</taxon>
        <taxon>Insecta</taxon>
        <taxon>Pterygota</taxon>
        <taxon>Neoptera</taxon>
        <taxon>Polyneoptera</taxon>
        <taxon>Phasmatodea</taxon>
        <taxon>Verophasmatodea</taxon>
        <taxon>Anareolatae</taxon>
        <taxon>Phasmatidae</taxon>
        <taxon>Eurycanthinae</taxon>
        <taxon>Dryococelus</taxon>
    </lineage>
</organism>
<reference evidence="1 2" key="1">
    <citation type="submission" date="2023-02" db="EMBL/GenBank/DDBJ databases">
        <title>LHISI_Scaffold_Assembly.</title>
        <authorList>
            <person name="Stuart O.P."/>
            <person name="Cleave R."/>
            <person name="Magrath M.J.L."/>
            <person name="Mikheyev A.S."/>
        </authorList>
    </citation>
    <scope>NUCLEOTIDE SEQUENCE [LARGE SCALE GENOMIC DNA]</scope>
    <source>
        <strain evidence="1">Daus_M_001</strain>
        <tissue evidence="1">Leg muscle</tissue>
    </source>
</reference>
<sequence length="357" mass="40153">MSQISLSINFNPQYLVLEPEKIGKYFRWRGKYIAMVLRREGMLIEVYMREVLYLTIQSMSNFFFIVLHSCMINWKQNPGLLKLWYTAMLFPLVESCLTEDLLYACQCSAVGHQDEYNIALNVFNESSSSDSKWEMVGGPAAMEASSATAEGLVNTKGKISAAACIFCQGAHFSGDSLKAWRMTVVEKCQIIDKNKCCFVCLISGHITKGVKSLIWYVGPHTYHEKTLSNYSSPDTLLQILIITIQGKKGERRIIIVNDSGSQRSCVTKKWVLEMGHQSTRVKQLRYGLFGDHRSSKVNQTRFHVILGNIYSNYVCNLDDHDGSSVCVYMLAGVAGKLLTGEKLILENGLVAVNAYLE</sequence>
<keyword evidence="2" id="KW-1185">Reference proteome</keyword>
<accession>A0ABQ9HD43</accession>